<dbReference type="STRING" id="1317122.ATO12_10870"/>
<evidence type="ECO:0000313" key="1">
    <source>
        <dbReference type="EMBL" id="EZH71303.1"/>
    </source>
</evidence>
<dbReference type="EMBL" id="AQRA01000022">
    <property type="protein sequence ID" value="EZH71303.1"/>
    <property type="molecule type" value="Genomic_DNA"/>
</dbReference>
<name>A0A023BNM0_9FLAO</name>
<organism evidence="1 2">
    <name type="scientific">Aquimarina atlantica</name>
    <dbReference type="NCBI Taxonomy" id="1317122"/>
    <lineage>
        <taxon>Bacteria</taxon>
        <taxon>Pseudomonadati</taxon>
        <taxon>Bacteroidota</taxon>
        <taxon>Flavobacteriia</taxon>
        <taxon>Flavobacteriales</taxon>
        <taxon>Flavobacteriaceae</taxon>
        <taxon>Aquimarina</taxon>
    </lineage>
</organism>
<dbReference type="eggNOG" id="COG1044">
    <property type="taxonomic scope" value="Bacteria"/>
</dbReference>
<comment type="caution">
    <text evidence="1">The sequence shown here is derived from an EMBL/GenBank/DDBJ whole genome shotgun (WGS) entry which is preliminary data.</text>
</comment>
<accession>A0A023BNM0</accession>
<protein>
    <recommendedName>
        <fullName evidence="3">Peptidase S74 domain-containing protein</fullName>
    </recommendedName>
</protein>
<dbReference type="AlphaFoldDB" id="A0A023BNM0"/>
<keyword evidence="2" id="KW-1185">Reference proteome</keyword>
<gene>
    <name evidence="1" type="ORF">ATO12_10870</name>
</gene>
<sequence>AGIYVRSDGSYGTKMYFSTTDAYVSGSKTAMSIDHRGMVGIGTISPKSKLQIAGGSNNWNESTPGTSVGSIHLDPENSSNHFGSAITFGASDTSNGETAQAGIYVRSDGSYGTKMYFSTTDAYVSGSKTAMSIDHKGKVGIGTNNTGSHKLAVEGSIGAREIKVEATTWSDFVFETDYNLPTLAEVENHIKEKGHLKDIPNAKEVAKNGIYLGAMDAKLLQKIEELTLYTIQQEKEIKRQALEIEELKSLSSRLSEIEKLIEAKK</sequence>
<evidence type="ECO:0008006" key="3">
    <source>
        <dbReference type="Google" id="ProtNLM"/>
    </source>
</evidence>
<feature type="non-terminal residue" evidence="1">
    <location>
        <position position="1"/>
    </location>
</feature>
<reference evidence="1 2" key="1">
    <citation type="submission" date="2014-04" db="EMBL/GenBank/DDBJ databases">
        <title>Aquimarina sp. 22II-S11-z7 Genome Sequencing.</title>
        <authorList>
            <person name="Lai Q."/>
        </authorList>
    </citation>
    <scope>NUCLEOTIDE SEQUENCE [LARGE SCALE GENOMIC DNA]</scope>
    <source>
        <strain evidence="1 2">22II-S11-z7</strain>
    </source>
</reference>
<proteinExistence type="predicted"/>
<evidence type="ECO:0000313" key="2">
    <source>
        <dbReference type="Proteomes" id="UP000023541"/>
    </source>
</evidence>
<dbReference type="Proteomes" id="UP000023541">
    <property type="component" value="Unassembled WGS sequence"/>
</dbReference>